<dbReference type="PANTHER" id="PTHR43681">
    <property type="entry name" value="TRANSMEMBRANE GTPASE FZO"/>
    <property type="match status" value="1"/>
</dbReference>
<dbReference type="Pfam" id="PF00350">
    <property type="entry name" value="Dynamin_N"/>
    <property type="match status" value="1"/>
</dbReference>
<keyword evidence="4" id="KW-1185">Reference proteome</keyword>
<gene>
    <name evidence="3" type="ORF">BBK14_21565</name>
</gene>
<sequence>MREQVRALLSDAVDAYRGTPAEAPLRHELGRVDGPLRVAIAGRVKAGKSTLLNALVGEQVAATDATECTRVVTAYTEGEREAAWAYLREGSVVEVALRRTPGSTHVDLAGHGEGEVEALRVELPSPRLRRLTLIDTPGIASLSEELSRHTESFLLPGSGWQAGRPPGRSPRGPSAPAEAAGDAAAGGIGVGADAVLYLLRFLHASDVGFLESFRRTGVGEATPAHAIGVLSRADEVAPGRTESVDLARRAAADIGRDDRVRALVQTVVPVAGLLAQAGSRLTTDELAQFLVLAAEPAEVADELLLSADRFASPAAATGVPAPLRALLLDRLGLAGVRLAVALVRLGDARDPAGLAAELAARSGLPELRALLRDQFTDRADVLKAQHALGVLDDVLDEFPHRSVAALRARRERLEAGAHALAELRLLGDLRTGVADVGSLGEDRRREMERLLGTNGTGAHPRLGLPPGAGPDEVRAAVLEALDTYRRLSENKLAARPIRRAATVVRRTCEGLLRAAGTGG</sequence>
<evidence type="ECO:0000313" key="3">
    <source>
        <dbReference type="EMBL" id="OHV25757.1"/>
    </source>
</evidence>
<dbReference type="EMBL" id="MAXA01000228">
    <property type="protein sequence ID" value="OHV25757.1"/>
    <property type="molecule type" value="Genomic_DNA"/>
</dbReference>
<evidence type="ECO:0000259" key="2">
    <source>
        <dbReference type="Pfam" id="PF00350"/>
    </source>
</evidence>
<feature type="compositionally biased region" description="Low complexity" evidence="1">
    <location>
        <begin position="162"/>
        <end position="182"/>
    </location>
</feature>
<protein>
    <submittedName>
        <fullName evidence="3">GTP-binding protein</fullName>
    </submittedName>
</protein>
<dbReference type="Proteomes" id="UP000179769">
    <property type="component" value="Unassembled WGS sequence"/>
</dbReference>
<feature type="domain" description="Dynamin N-terminal" evidence="2">
    <location>
        <begin position="38"/>
        <end position="153"/>
    </location>
</feature>
<dbReference type="AlphaFoldDB" id="A0A1S1PWP2"/>
<proteinExistence type="predicted"/>
<dbReference type="InterPro" id="IPR045063">
    <property type="entry name" value="Dynamin_N"/>
</dbReference>
<evidence type="ECO:0000256" key="1">
    <source>
        <dbReference type="SAM" id="MobiDB-lite"/>
    </source>
</evidence>
<dbReference type="PANTHER" id="PTHR43681:SF1">
    <property type="entry name" value="SARCALUMENIN"/>
    <property type="match status" value="1"/>
</dbReference>
<feature type="region of interest" description="Disordered" evidence="1">
    <location>
        <begin position="155"/>
        <end position="182"/>
    </location>
</feature>
<dbReference type="InterPro" id="IPR051943">
    <property type="entry name" value="TRAFAC_Dynamin-like_GTPase"/>
</dbReference>
<dbReference type="SUPFAM" id="SSF52540">
    <property type="entry name" value="P-loop containing nucleoside triphosphate hydrolases"/>
    <property type="match status" value="1"/>
</dbReference>
<dbReference type="Gene3D" id="3.40.50.300">
    <property type="entry name" value="P-loop containing nucleotide triphosphate hydrolases"/>
    <property type="match status" value="1"/>
</dbReference>
<evidence type="ECO:0000313" key="4">
    <source>
        <dbReference type="Proteomes" id="UP000179769"/>
    </source>
</evidence>
<organism evidence="3 4">
    <name type="scientific">Parafrankia soli</name>
    <dbReference type="NCBI Taxonomy" id="2599596"/>
    <lineage>
        <taxon>Bacteria</taxon>
        <taxon>Bacillati</taxon>
        <taxon>Actinomycetota</taxon>
        <taxon>Actinomycetes</taxon>
        <taxon>Frankiales</taxon>
        <taxon>Frankiaceae</taxon>
        <taxon>Parafrankia</taxon>
    </lineage>
</organism>
<comment type="caution">
    <text evidence="3">The sequence shown here is derived from an EMBL/GenBank/DDBJ whole genome shotgun (WGS) entry which is preliminary data.</text>
</comment>
<dbReference type="InterPro" id="IPR027417">
    <property type="entry name" value="P-loop_NTPase"/>
</dbReference>
<name>A0A1S1PWP2_9ACTN</name>
<reference evidence="4" key="1">
    <citation type="submission" date="2016-07" db="EMBL/GenBank/DDBJ databases">
        <title>Frankia sp. NRRL B-16219 Genome sequencing.</title>
        <authorList>
            <person name="Ghodhbane-Gtari F."/>
            <person name="Swanson E."/>
            <person name="Gueddou A."/>
            <person name="Louati M."/>
            <person name="Nouioui I."/>
            <person name="Hezbri K."/>
            <person name="Abebe-Akele F."/>
            <person name="Simpson S."/>
            <person name="Morris K."/>
            <person name="Thomas K."/>
            <person name="Gtari M."/>
            <person name="Tisa L.S."/>
        </authorList>
    </citation>
    <scope>NUCLEOTIDE SEQUENCE [LARGE SCALE GENOMIC DNA]</scope>
    <source>
        <strain evidence="4">NRRL B-16219</strain>
    </source>
</reference>
<accession>A0A1S1PWP2</accession>